<dbReference type="GO" id="GO:0017004">
    <property type="term" value="P:cytochrome complex assembly"/>
    <property type="evidence" value="ECO:0007669"/>
    <property type="project" value="InterPro"/>
</dbReference>
<dbReference type="InterPro" id="IPR003834">
    <property type="entry name" value="Cyt_c_assmbl_TM_dom"/>
</dbReference>
<comment type="subcellular location">
    <subcellularLocation>
        <location evidence="1">Membrane</location>
        <topology evidence="1">Multi-pass membrane protein</topology>
    </subcellularLocation>
</comment>
<evidence type="ECO:0000256" key="5">
    <source>
        <dbReference type="ARBA" id="ARBA00023136"/>
    </source>
</evidence>
<sequence>MKVITKEGGKTLYTTDQITIWIAIGAGLSSFLSPCVFPLIPTYITYITGASVNDLSSDSSMGFKLNVFLNSILFVLGFSLVFILFGVSASALGKLMLQNQIILRKISGIIIIFFGLNISGLIKYNLLQREKRFKFIPKGAGPLNSFLLGIFFSAGWTPCIGPILGSILALAGSSGNYIYGTYLLAAYSFGLAIPFLLSAFFIGFLLTFMRKYSFVLNYINIVSGILMVVVGVMIYTGFINKLAAIIS</sequence>
<accession>A0A1W1VHM5</accession>
<evidence type="ECO:0000313" key="9">
    <source>
        <dbReference type="Proteomes" id="UP000192731"/>
    </source>
</evidence>
<dbReference type="STRING" id="656914.SAMN00017405_1964"/>
<name>A0A1W1VHM5_DESTI</name>
<feature type="transmembrane region" description="Helical" evidence="6">
    <location>
        <begin position="146"/>
        <end position="171"/>
    </location>
</feature>
<dbReference type="EMBL" id="FWWT01000020">
    <property type="protein sequence ID" value="SMB92464.1"/>
    <property type="molecule type" value="Genomic_DNA"/>
</dbReference>
<dbReference type="PANTHER" id="PTHR31272">
    <property type="entry name" value="CYTOCHROME C-TYPE BIOGENESIS PROTEIN HI_1454-RELATED"/>
    <property type="match status" value="1"/>
</dbReference>
<evidence type="ECO:0000256" key="6">
    <source>
        <dbReference type="SAM" id="Phobius"/>
    </source>
</evidence>
<feature type="domain" description="Cytochrome C biogenesis protein transmembrane" evidence="7">
    <location>
        <begin position="19"/>
        <end position="235"/>
    </location>
</feature>
<reference evidence="8 9" key="1">
    <citation type="submission" date="2017-04" db="EMBL/GenBank/DDBJ databases">
        <authorList>
            <person name="Afonso C.L."/>
            <person name="Miller P.J."/>
            <person name="Scott M.A."/>
            <person name="Spackman E."/>
            <person name="Goraichik I."/>
            <person name="Dimitrov K.M."/>
            <person name="Suarez D.L."/>
            <person name="Swayne D.E."/>
        </authorList>
    </citation>
    <scope>NUCLEOTIDE SEQUENCE [LARGE SCALE GENOMIC DNA]</scope>
    <source>
        <strain evidence="8 9">DSM 11270</strain>
    </source>
</reference>
<gene>
    <name evidence="8" type="ORF">SAMN00017405_1964</name>
</gene>
<dbReference type="GO" id="GO:0016020">
    <property type="term" value="C:membrane"/>
    <property type="evidence" value="ECO:0007669"/>
    <property type="project" value="UniProtKB-SubCell"/>
</dbReference>
<keyword evidence="5 6" id="KW-0472">Membrane</keyword>
<evidence type="ECO:0000256" key="4">
    <source>
        <dbReference type="ARBA" id="ARBA00022989"/>
    </source>
</evidence>
<evidence type="ECO:0000256" key="1">
    <source>
        <dbReference type="ARBA" id="ARBA00004141"/>
    </source>
</evidence>
<dbReference type="Pfam" id="PF02683">
    <property type="entry name" value="DsbD_TM"/>
    <property type="match status" value="1"/>
</dbReference>
<keyword evidence="3 6" id="KW-0812">Transmembrane</keyword>
<evidence type="ECO:0000313" key="8">
    <source>
        <dbReference type="EMBL" id="SMB92464.1"/>
    </source>
</evidence>
<feature type="transmembrane region" description="Helical" evidence="6">
    <location>
        <begin position="177"/>
        <end position="206"/>
    </location>
</feature>
<dbReference type="InterPro" id="IPR051790">
    <property type="entry name" value="Cytochrome_c-biogenesis_DsbD"/>
</dbReference>
<keyword evidence="9" id="KW-1185">Reference proteome</keyword>
<evidence type="ECO:0000259" key="7">
    <source>
        <dbReference type="Pfam" id="PF02683"/>
    </source>
</evidence>
<comment type="similarity">
    <text evidence="2">Belongs to the DsbD family.</text>
</comment>
<dbReference type="AlphaFoldDB" id="A0A1W1VHM5"/>
<evidence type="ECO:0000256" key="2">
    <source>
        <dbReference type="ARBA" id="ARBA00006143"/>
    </source>
</evidence>
<organism evidence="8 9">
    <name type="scientific">Desulfonispora thiosulfatigenes DSM 11270</name>
    <dbReference type="NCBI Taxonomy" id="656914"/>
    <lineage>
        <taxon>Bacteria</taxon>
        <taxon>Bacillati</taxon>
        <taxon>Bacillota</taxon>
        <taxon>Clostridia</taxon>
        <taxon>Eubacteriales</taxon>
        <taxon>Peptococcaceae</taxon>
        <taxon>Desulfonispora</taxon>
    </lineage>
</organism>
<proteinExistence type="inferred from homology"/>
<evidence type="ECO:0000256" key="3">
    <source>
        <dbReference type="ARBA" id="ARBA00022692"/>
    </source>
</evidence>
<feature type="transmembrane region" description="Helical" evidence="6">
    <location>
        <begin position="106"/>
        <end position="126"/>
    </location>
</feature>
<feature type="transmembrane region" description="Helical" evidence="6">
    <location>
        <begin position="67"/>
        <end position="86"/>
    </location>
</feature>
<dbReference type="PANTHER" id="PTHR31272:SF4">
    <property type="entry name" value="CYTOCHROME C-TYPE BIOGENESIS PROTEIN HI_1454-RELATED"/>
    <property type="match status" value="1"/>
</dbReference>
<feature type="transmembrane region" description="Helical" evidence="6">
    <location>
        <begin position="20"/>
        <end position="46"/>
    </location>
</feature>
<dbReference type="Proteomes" id="UP000192731">
    <property type="component" value="Unassembled WGS sequence"/>
</dbReference>
<feature type="transmembrane region" description="Helical" evidence="6">
    <location>
        <begin position="218"/>
        <end position="238"/>
    </location>
</feature>
<protein>
    <submittedName>
        <fullName evidence="8">Cytochrome c-type biogenesis protein</fullName>
    </submittedName>
</protein>
<keyword evidence="4 6" id="KW-1133">Transmembrane helix</keyword>